<evidence type="ECO:0000256" key="1">
    <source>
        <dbReference type="SAM" id="Phobius"/>
    </source>
</evidence>
<proteinExistence type="predicted"/>
<keyword evidence="2" id="KW-0732">Signal</keyword>
<dbReference type="InParanoid" id="D2V241"/>
<evidence type="ECO:0000256" key="2">
    <source>
        <dbReference type="SAM" id="SignalP"/>
    </source>
</evidence>
<keyword evidence="1" id="KW-1133">Transmembrane helix</keyword>
<dbReference type="GeneID" id="8862360"/>
<dbReference type="InterPro" id="IPR044926">
    <property type="entry name" value="RGS_subdomain_2"/>
</dbReference>
<dbReference type="Gene3D" id="1.10.167.10">
    <property type="entry name" value="Regulator of G-protein Signalling 4, domain 2"/>
    <property type="match status" value="1"/>
</dbReference>
<dbReference type="KEGG" id="ngr:NAEGRDRAFT_46076"/>
<evidence type="ECO:0000313" key="5">
    <source>
        <dbReference type="Proteomes" id="UP000006671"/>
    </source>
</evidence>
<dbReference type="SMART" id="SM00315">
    <property type="entry name" value="RGS"/>
    <property type="match status" value="1"/>
</dbReference>
<feature type="transmembrane region" description="Helical" evidence="1">
    <location>
        <begin position="111"/>
        <end position="130"/>
    </location>
</feature>
<keyword evidence="1" id="KW-0472">Membrane</keyword>
<evidence type="ECO:0000259" key="3">
    <source>
        <dbReference type="PROSITE" id="PS50132"/>
    </source>
</evidence>
<dbReference type="EMBL" id="GG738849">
    <property type="protein sequence ID" value="EFC48986.1"/>
    <property type="molecule type" value="Genomic_DNA"/>
</dbReference>
<dbReference type="PANTHER" id="PTHR10845">
    <property type="entry name" value="REGULATOR OF G PROTEIN SIGNALING"/>
    <property type="match status" value="1"/>
</dbReference>
<keyword evidence="1" id="KW-0812">Transmembrane</keyword>
<feature type="signal peptide" evidence="2">
    <location>
        <begin position="1"/>
        <end position="31"/>
    </location>
</feature>
<feature type="transmembrane region" description="Helical" evidence="1">
    <location>
        <begin position="363"/>
        <end position="385"/>
    </location>
</feature>
<feature type="transmembrane region" description="Helical" evidence="1">
    <location>
        <begin position="78"/>
        <end position="99"/>
    </location>
</feature>
<dbReference type="InterPro" id="IPR036305">
    <property type="entry name" value="RGS_sf"/>
</dbReference>
<dbReference type="OrthoDB" id="196547at2759"/>
<organism evidence="5">
    <name type="scientific">Naegleria gruberi</name>
    <name type="common">Amoeba</name>
    <dbReference type="NCBI Taxonomy" id="5762"/>
    <lineage>
        <taxon>Eukaryota</taxon>
        <taxon>Discoba</taxon>
        <taxon>Heterolobosea</taxon>
        <taxon>Tetramitia</taxon>
        <taxon>Eutetramitia</taxon>
        <taxon>Vahlkampfiidae</taxon>
        <taxon>Naegleria</taxon>
    </lineage>
</organism>
<name>D2V241_NAEGR</name>
<dbReference type="RefSeq" id="XP_002681730.1">
    <property type="nucleotide sequence ID" value="XM_002681684.1"/>
</dbReference>
<dbReference type="PROSITE" id="PS50132">
    <property type="entry name" value="RGS"/>
    <property type="match status" value="1"/>
</dbReference>
<dbReference type="PANTHER" id="PTHR10845:SF192">
    <property type="entry name" value="DOUBLE HIT, ISOFORM B"/>
    <property type="match status" value="1"/>
</dbReference>
<accession>D2V241</accession>
<feature type="domain" description="RGS" evidence="3">
    <location>
        <begin position="572"/>
        <end position="630"/>
    </location>
</feature>
<protein>
    <submittedName>
        <fullName evidence="4">Predicted protein</fullName>
    </submittedName>
</protein>
<feature type="transmembrane region" description="Helical" evidence="1">
    <location>
        <begin position="511"/>
        <end position="535"/>
    </location>
</feature>
<feature type="transmembrane region" description="Helical" evidence="1">
    <location>
        <begin position="479"/>
        <end position="499"/>
    </location>
</feature>
<reference evidence="4 5" key="1">
    <citation type="journal article" date="2010" name="Cell">
        <title>The genome of Naegleria gruberi illuminates early eukaryotic versatility.</title>
        <authorList>
            <person name="Fritz-Laylin L.K."/>
            <person name="Prochnik S.E."/>
            <person name="Ginger M.L."/>
            <person name="Dacks J.B."/>
            <person name="Carpenter M.L."/>
            <person name="Field M.C."/>
            <person name="Kuo A."/>
            <person name="Paredez A."/>
            <person name="Chapman J."/>
            <person name="Pham J."/>
            <person name="Shu S."/>
            <person name="Neupane R."/>
            <person name="Cipriano M."/>
            <person name="Mancuso J."/>
            <person name="Tu H."/>
            <person name="Salamov A."/>
            <person name="Lindquist E."/>
            <person name="Shapiro H."/>
            <person name="Lucas S."/>
            <person name="Grigoriev I.V."/>
            <person name="Cande W.Z."/>
            <person name="Fulton C."/>
            <person name="Rokhsar D.S."/>
            <person name="Dawson S.C."/>
        </authorList>
    </citation>
    <scope>NUCLEOTIDE SEQUENCE [LARGE SCALE GENOMIC DNA]</scope>
    <source>
        <strain evidence="4 5">NEG-M</strain>
    </source>
</reference>
<feature type="chain" id="PRO_5003038403" evidence="2">
    <location>
        <begin position="32"/>
        <end position="744"/>
    </location>
</feature>
<dbReference type="Proteomes" id="UP000006671">
    <property type="component" value="Unassembled WGS sequence"/>
</dbReference>
<keyword evidence="5" id="KW-1185">Reference proteome</keyword>
<dbReference type="AlphaFoldDB" id="D2V241"/>
<dbReference type="VEuPathDB" id="AmoebaDB:NAEGRDRAFT_46076"/>
<feature type="transmembrane region" description="Helical" evidence="1">
    <location>
        <begin position="421"/>
        <end position="444"/>
    </location>
</feature>
<gene>
    <name evidence="4" type="ORF">NAEGRDRAFT_46076</name>
</gene>
<sequence>MHHRKAPAAAGVKFLLLVLCLFLCFVNSASQLEPPSDVTLTNYNTTEFAILLSNITSNLTQAEAEIVMTSSSKFLPSVLIPIRACVALIFDSFLFICIFALRDYEPLKSKLFISFVLTTINVICHLPASLDTIPFIRVYFESYWNQFIFERSINPSLDAQTFYKNNLDSNGLPTWLGNYITFENVYCFIGEYVIYGLIIGSVSLYAIQIAKFILLNIIRNMRQSIVKTMEEFKKKQFEKMNASALSNKKISDTSSNSNLELSRSNSSLTRSSQSLKGVLALDLSSVPSTNVSSASDVSNITQVRPLSARSSRKNASIEIEAANALYEDIALDFDDGVSNSDLDVISNRGKLVNFLKRVIKFRIIEIGFVSLCVIIWYVMISVQIASHKPDKWSSLFHNWDSYSGYCRKEDRSAIFFMDAGLSIAIFLVIPILLISDFFISLYHYKKQRRNNTERGEKTSNFFIYIYYESDPFVYRIESTCVLTISGFSLLIYILLSPYFDNPIINLIGNLFIVLGLNFLGGSAGNPGITILRTLWNYYLAYKSKRNQQTDNTNDIVFENIQQLISSPINSATIDYVILHKKERELFYQYLKNEYSIENLLFYEDLHLLRKISASHLRSKISKIKEMVILYLSEGDSVFEVNISNRVINSELKEYRELLILLNQENIKVNQLPKRVVKDSQTRYFPNIDLTKEEEMKPLIENLCNPAVFSSLSYEIYKNLMDSYYRFNNSRKWKEYIKSVTNQGP</sequence>
<evidence type="ECO:0000313" key="4">
    <source>
        <dbReference type="EMBL" id="EFC48986.1"/>
    </source>
</evidence>
<dbReference type="SUPFAM" id="SSF48097">
    <property type="entry name" value="Regulator of G-protein signaling, RGS"/>
    <property type="match status" value="1"/>
</dbReference>
<feature type="transmembrane region" description="Helical" evidence="1">
    <location>
        <begin position="192"/>
        <end position="214"/>
    </location>
</feature>
<dbReference type="InterPro" id="IPR016137">
    <property type="entry name" value="RGS"/>
</dbReference>